<evidence type="ECO:0000313" key="1">
    <source>
        <dbReference type="EMBL" id="KHN17823.1"/>
    </source>
</evidence>
<organism evidence="1">
    <name type="scientific">Glycine soja</name>
    <name type="common">Wild soybean</name>
    <dbReference type="NCBI Taxonomy" id="3848"/>
    <lineage>
        <taxon>Eukaryota</taxon>
        <taxon>Viridiplantae</taxon>
        <taxon>Streptophyta</taxon>
        <taxon>Embryophyta</taxon>
        <taxon>Tracheophyta</taxon>
        <taxon>Spermatophyta</taxon>
        <taxon>Magnoliopsida</taxon>
        <taxon>eudicotyledons</taxon>
        <taxon>Gunneridae</taxon>
        <taxon>Pentapetalae</taxon>
        <taxon>rosids</taxon>
        <taxon>fabids</taxon>
        <taxon>Fabales</taxon>
        <taxon>Fabaceae</taxon>
        <taxon>Papilionoideae</taxon>
        <taxon>50 kb inversion clade</taxon>
        <taxon>NPAAA clade</taxon>
        <taxon>indigoferoid/millettioid clade</taxon>
        <taxon>Phaseoleae</taxon>
        <taxon>Glycine</taxon>
        <taxon>Glycine subgen. Soja</taxon>
    </lineage>
</organism>
<gene>
    <name evidence="1" type="ORF">glysoja_029131</name>
</gene>
<name>A0A0B2QCT4_GLYSO</name>
<protein>
    <recommendedName>
        <fullName evidence="2">Bifunctional inhibitor/plant lipid transfer protein/seed storage helical domain-containing protein</fullName>
    </recommendedName>
</protein>
<dbReference type="Proteomes" id="UP000053555">
    <property type="component" value="Unassembled WGS sequence"/>
</dbReference>
<proteinExistence type="predicted"/>
<dbReference type="EMBL" id="KN660222">
    <property type="protein sequence ID" value="KHN17823.1"/>
    <property type="molecule type" value="Genomic_DNA"/>
</dbReference>
<accession>A0A0B2QCT4</accession>
<dbReference type="AlphaFoldDB" id="A0A0B2QCT4"/>
<dbReference type="InterPro" id="IPR036312">
    <property type="entry name" value="Bifun_inhib/LTP/seed_sf"/>
</dbReference>
<reference evidence="1" key="1">
    <citation type="submission" date="2014-07" db="EMBL/GenBank/DDBJ databases">
        <title>Identification of a novel salt tolerance gene in wild soybean by whole-genome sequencing.</title>
        <authorList>
            <person name="Lam H.-M."/>
            <person name="Qi X."/>
            <person name="Li M.-W."/>
            <person name="Liu X."/>
            <person name="Xie M."/>
            <person name="Ni M."/>
            <person name="Xu X."/>
        </authorList>
    </citation>
    <scope>NUCLEOTIDE SEQUENCE [LARGE SCALE GENOMIC DNA]</scope>
    <source>
        <tissue evidence="1">Root</tissue>
    </source>
</reference>
<sequence>MEVTTFIACLVPPTCNGYGPLLIQCVPYLVNRGSSTLTPHCCDGARVAFQRANNAQAIKNFCSCLVDVGPYLGFQNQNLVLLPGACDIKL</sequence>
<dbReference type="Gene3D" id="1.10.110.10">
    <property type="entry name" value="Plant lipid-transfer and hydrophobic proteins"/>
    <property type="match status" value="1"/>
</dbReference>
<dbReference type="SUPFAM" id="SSF47699">
    <property type="entry name" value="Bifunctional inhibitor/lipid-transfer protein/seed storage 2S albumin"/>
    <property type="match status" value="1"/>
</dbReference>
<evidence type="ECO:0008006" key="2">
    <source>
        <dbReference type="Google" id="ProtNLM"/>
    </source>
</evidence>